<gene>
    <name evidence="2 3" type="primary">LOC106611477</name>
</gene>
<evidence type="ECO:0000313" key="3">
    <source>
        <dbReference type="RefSeq" id="XP_045579704.1"/>
    </source>
</evidence>
<dbReference type="GeneID" id="106611477"/>
<name>A0ABM3F8T8_SALSA</name>
<dbReference type="RefSeq" id="XP_045579704.1">
    <property type="nucleotide sequence ID" value="XM_045723748.1"/>
</dbReference>
<evidence type="ECO:0000313" key="2">
    <source>
        <dbReference type="RefSeq" id="XP_045579703.1"/>
    </source>
</evidence>
<accession>A0ABM3F8T8</accession>
<dbReference type="Proteomes" id="UP001652741">
    <property type="component" value="Chromosome ssa09"/>
</dbReference>
<keyword evidence="1" id="KW-1185">Reference proteome</keyword>
<proteinExistence type="predicted"/>
<sequence length="788" mass="90853">MDVKQEENERELSQTIIWSDSINAWIDYPSSLLSKNTETGSHVGLLKERTCVPTVSPQTTSRGQILRIFPEMTGASDGENRGVKIVYFCKDQDTISTSERHSIKEESGHVSTLSDSFEAQINPKSQGFSRKQTRTNNELPVDNVNIQGHSTAITSVLTSPAIESGYNLSVSNIIPEYCEPLNFPSDEEEDYNTNLRRRLQCQKTVEDKYLWQCRGCYSKPNPKRFGKYLKDPYAKCKEIGIDFHVRSGARQKLDLHLLTIGVMIEVSEYVKNINRSNKHVIFDILDYNFDLGVQNEVRGYFSNKIERKLNDMLKMYTKRRNPEWLKEVFELPDSKTMNAWGKSRFARSNLNNSVSENPTPFDICIKEKPVVDLIAPLHVTTENLSTQTDVTRCAETAILDPENGPNDICTRDKSDLGVIHHVKTETVSTQTDMTMDQSFMMPTVEEALSELYPICKEKGLDLDVKSTFGKKEKLDLRLLTREVMIELADFTSQMCGNWKQMVCDVVEHNFDLDLKSGKTDLAEDIINRLRAALQPNVNLKLHDHRLRCELEKEYFFLKNSCKLKNDTEMSSNQVTTASFEPNDQMKEVSKRRRLDLMKKEKEMDTCVARETEGVRFEVRPVESHCVKKERISDETDLALCIDETKQIVVTNLDQSNVTSNTKKVVNACYTRCEEIGLDLDVAFKPSKKKLEFQLLTNGVVFEVYKYAKIKPYPLKAEGWGHILYAILEYNFDLSLQNQRRSQFQFWIYRKVKRMVKKHRLQLTRRDKLSKELFVIPNVIQTKAKKTVL</sequence>
<reference evidence="2 3" key="1">
    <citation type="submission" date="2025-05" db="UniProtKB">
        <authorList>
            <consortium name="RefSeq"/>
        </authorList>
    </citation>
    <scope>IDENTIFICATION</scope>
</reference>
<organism evidence="1 3">
    <name type="scientific">Salmo salar</name>
    <name type="common">Atlantic salmon</name>
    <dbReference type="NCBI Taxonomy" id="8030"/>
    <lineage>
        <taxon>Eukaryota</taxon>
        <taxon>Metazoa</taxon>
        <taxon>Chordata</taxon>
        <taxon>Craniata</taxon>
        <taxon>Vertebrata</taxon>
        <taxon>Euteleostomi</taxon>
        <taxon>Actinopterygii</taxon>
        <taxon>Neopterygii</taxon>
        <taxon>Teleostei</taxon>
        <taxon>Protacanthopterygii</taxon>
        <taxon>Salmoniformes</taxon>
        <taxon>Salmonidae</taxon>
        <taxon>Salmoninae</taxon>
        <taxon>Salmo</taxon>
    </lineage>
</organism>
<dbReference type="RefSeq" id="XP_045579703.1">
    <property type="nucleotide sequence ID" value="XM_045723747.1"/>
</dbReference>
<protein>
    <submittedName>
        <fullName evidence="2 3">Uncharacterized protein LOC106611477</fullName>
    </submittedName>
</protein>
<evidence type="ECO:0000313" key="1">
    <source>
        <dbReference type="Proteomes" id="UP001652741"/>
    </source>
</evidence>